<dbReference type="PANTHER" id="PTHR30383:SF5">
    <property type="entry name" value="SGNH HYDROLASE-TYPE ESTERASE DOMAIN-CONTAINING PROTEIN"/>
    <property type="match status" value="1"/>
</dbReference>
<dbReference type="Pfam" id="PF00326">
    <property type="entry name" value="Peptidase_S9"/>
    <property type="match status" value="1"/>
</dbReference>
<dbReference type="PANTHER" id="PTHR30383">
    <property type="entry name" value="THIOESTERASE 1/PROTEASE 1/LYSOPHOSPHOLIPASE L1"/>
    <property type="match status" value="1"/>
</dbReference>
<dbReference type="EMBL" id="DYVX01000022">
    <property type="protein sequence ID" value="HJF91292.1"/>
    <property type="molecule type" value="Genomic_DNA"/>
</dbReference>
<feature type="domain" description="Peptidase S9 prolyl oligopeptidase catalytic" evidence="2">
    <location>
        <begin position="329"/>
        <end position="470"/>
    </location>
</feature>
<dbReference type="InterPro" id="IPR013830">
    <property type="entry name" value="SGNH_hydro"/>
</dbReference>
<protein>
    <submittedName>
        <fullName evidence="4">GDSL-type esterase/lipase family protein</fullName>
    </submittedName>
</protein>
<dbReference type="AlphaFoldDB" id="A0A921HVQ9"/>
<evidence type="ECO:0000313" key="4">
    <source>
        <dbReference type="EMBL" id="HJF91292.1"/>
    </source>
</evidence>
<dbReference type="CDD" id="cd00229">
    <property type="entry name" value="SGNH_hydrolase"/>
    <property type="match status" value="1"/>
</dbReference>
<sequence>MYNRLRCYIICCVTFFSCAISIKTKAGDIAPKIRVACIGNSITYGAGLQNPFRDSYPGVLEQLLGTGYDVRNFGISGRTALQKGDRPYMRERAYAEALDFAPNIVTIKLGTNDTKPWNWIHKEEFEHDLFELVRSFQTLDTRPRVIICLPVPAPEGGKSINEETLVRDVIPAIRKVARRSGAEVLDLHEALQPYYPRCFPDGVHPDAEGSRLMARTLYTCITKQPAPEVAASGAFPGRKSSWNGYDRYDFVCAGREAIVVVPQKAASGRPWIWRPAFFGAFPAVDVALLKEGFHVAYYDLAHLYGSPRAMRLGDVFYDRMVERFGLSPKVTLEGFSRGGLVALNWAAHRPDRVACVYVDAPVCDLSSWPGREREELWADMLAEWKVADEEVTSDFKGNAFQALPMLARYKIPVMAVCGDSDQVVPYEKNMKQLRDRYVSMGGVVEVILKPGCDHHPHSLEQPEAVVDFIKRYQSGEAKYRHIVRRGTLANAFSKFEREKKGTVAFLGGSITEMRGWHNMMMEDLKQRFPETTFTFIEAGIGSTGSTPHAFRLENDVLRKGTPDLLFVEAAVNDHTNGFGPIKQVRGMEGIVRHALEANPWMDIVMLHFIYDPFIDMAEAGRRPDVVLNHERVANHYGLSSIDLIQDIFVRMKDGQFTWKEFGGTHPSWGGHKYYAAAISTLFDAEQQDRAGWKLGPHSLPEKPLDVFNYGKGCFVGIDQAVSLKGFRKVDDWMPEEKNVAVRSGFVHVPMLLADKAGASLRLEFEGCAVGLFVVSGPTAGVIEYSVDGADWKKLDTHTQWSNGVYLPWVFMLEDELATGKHTLRLRMAKGGKAGCWIRNFVVNR</sequence>
<evidence type="ECO:0000313" key="5">
    <source>
        <dbReference type="Proteomes" id="UP000717835"/>
    </source>
</evidence>
<dbReference type="SUPFAM" id="SSF52266">
    <property type="entry name" value="SGNH hydrolase"/>
    <property type="match status" value="2"/>
</dbReference>
<evidence type="ECO:0000259" key="3">
    <source>
        <dbReference type="Pfam" id="PF13472"/>
    </source>
</evidence>
<dbReference type="InterPro" id="IPR001375">
    <property type="entry name" value="Peptidase_S9_cat"/>
</dbReference>
<proteinExistence type="predicted"/>
<dbReference type="Gene3D" id="2.60.120.260">
    <property type="entry name" value="Galactose-binding domain-like"/>
    <property type="match status" value="1"/>
</dbReference>
<dbReference type="InterPro" id="IPR051532">
    <property type="entry name" value="Ester_Hydrolysis_Enzymes"/>
</dbReference>
<dbReference type="Proteomes" id="UP000717835">
    <property type="component" value="Unassembled WGS sequence"/>
</dbReference>
<dbReference type="InterPro" id="IPR036514">
    <property type="entry name" value="SGNH_hydro_sf"/>
</dbReference>
<feature type="domain" description="SGNH hydrolase-type esterase" evidence="3">
    <location>
        <begin position="37"/>
        <end position="212"/>
    </location>
</feature>
<reference evidence="4" key="1">
    <citation type="journal article" date="2021" name="PeerJ">
        <title>Extensive microbial diversity within the chicken gut microbiome revealed by metagenomics and culture.</title>
        <authorList>
            <person name="Gilroy R."/>
            <person name="Ravi A."/>
            <person name="Getino M."/>
            <person name="Pursley I."/>
            <person name="Horton D.L."/>
            <person name="Alikhan N.F."/>
            <person name="Baker D."/>
            <person name="Gharbi K."/>
            <person name="Hall N."/>
            <person name="Watson M."/>
            <person name="Adriaenssens E.M."/>
            <person name="Foster-Nyarko E."/>
            <person name="Jarju S."/>
            <person name="Secka A."/>
            <person name="Antonio M."/>
            <person name="Oren A."/>
            <person name="Chaudhuri R.R."/>
            <person name="La Ragione R."/>
            <person name="Hildebrand F."/>
            <person name="Pallen M.J."/>
        </authorList>
    </citation>
    <scope>NUCLEOTIDE SEQUENCE</scope>
    <source>
        <strain evidence="4">CHK55-1828</strain>
    </source>
</reference>
<evidence type="ECO:0000259" key="2">
    <source>
        <dbReference type="Pfam" id="PF00326"/>
    </source>
</evidence>
<gene>
    <name evidence="4" type="ORF">K8W02_02760</name>
</gene>
<dbReference type="Gene3D" id="3.40.50.1110">
    <property type="entry name" value="SGNH hydrolase"/>
    <property type="match status" value="2"/>
</dbReference>
<dbReference type="Gene3D" id="3.40.50.1820">
    <property type="entry name" value="alpha/beta hydrolase"/>
    <property type="match status" value="1"/>
</dbReference>
<dbReference type="GO" id="GO:0008236">
    <property type="term" value="F:serine-type peptidase activity"/>
    <property type="evidence" value="ECO:0007669"/>
    <property type="project" value="InterPro"/>
</dbReference>
<keyword evidence="1" id="KW-0732">Signal</keyword>
<evidence type="ECO:0000256" key="1">
    <source>
        <dbReference type="SAM" id="SignalP"/>
    </source>
</evidence>
<organism evidence="4 5">
    <name type="scientific">Mediterranea massiliensis</name>
    <dbReference type="NCBI Taxonomy" id="1841865"/>
    <lineage>
        <taxon>Bacteria</taxon>
        <taxon>Pseudomonadati</taxon>
        <taxon>Bacteroidota</taxon>
        <taxon>Bacteroidia</taxon>
        <taxon>Bacteroidales</taxon>
        <taxon>Bacteroidaceae</taxon>
        <taxon>Mediterranea</taxon>
    </lineage>
</organism>
<dbReference type="PROSITE" id="PS51257">
    <property type="entry name" value="PROKAR_LIPOPROTEIN"/>
    <property type="match status" value="1"/>
</dbReference>
<dbReference type="GO" id="GO:0006508">
    <property type="term" value="P:proteolysis"/>
    <property type="evidence" value="ECO:0007669"/>
    <property type="project" value="InterPro"/>
</dbReference>
<feature type="chain" id="PRO_5036874506" evidence="1">
    <location>
        <begin position="27"/>
        <end position="844"/>
    </location>
</feature>
<dbReference type="RefSeq" id="WP_276826312.1">
    <property type="nucleotide sequence ID" value="NZ_DYVX01000022.1"/>
</dbReference>
<feature type="domain" description="SGNH hydrolase-type esterase" evidence="3">
    <location>
        <begin position="505"/>
        <end position="672"/>
    </location>
</feature>
<feature type="signal peptide" evidence="1">
    <location>
        <begin position="1"/>
        <end position="26"/>
    </location>
</feature>
<dbReference type="GO" id="GO:0004622">
    <property type="term" value="F:phosphatidylcholine lysophospholipase activity"/>
    <property type="evidence" value="ECO:0007669"/>
    <property type="project" value="TreeGrafter"/>
</dbReference>
<accession>A0A921HVQ9</accession>
<dbReference type="SUPFAM" id="SSF53474">
    <property type="entry name" value="alpha/beta-Hydrolases"/>
    <property type="match status" value="1"/>
</dbReference>
<comment type="caution">
    <text evidence="4">The sequence shown here is derived from an EMBL/GenBank/DDBJ whole genome shotgun (WGS) entry which is preliminary data.</text>
</comment>
<dbReference type="InterPro" id="IPR029058">
    <property type="entry name" value="AB_hydrolase_fold"/>
</dbReference>
<name>A0A921HVQ9_9BACT</name>
<dbReference type="Pfam" id="PF13472">
    <property type="entry name" value="Lipase_GDSL_2"/>
    <property type="match status" value="2"/>
</dbReference>
<reference evidence="4" key="2">
    <citation type="submission" date="2021-09" db="EMBL/GenBank/DDBJ databases">
        <authorList>
            <person name="Gilroy R."/>
        </authorList>
    </citation>
    <scope>NUCLEOTIDE SEQUENCE</scope>
    <source>
        <strain evidence="4">CHK55-1828</strain>
    </source>
</reference>